<dbReference type="Gene3D" id="3.20.20.70">
    <property type="entry name" value="Aldolase class I"/>
    <property type="match status" value="1"/>
</dbReference>
<keyword evidence="6" id="KW-0627">Porphyrin biosynthesis</keyword>
<reference evidence="13" key="1">
    <citation type="submission" date="2025-05" db="UniProtKB">
        <authorList>
            <consortium name="Ensembl"/>
        </authorList>
    </citation>
    <scope>IDENTIFICATION</scope>
</reference>
<dbReference type="AlphaFoldDB" id="A0A8C3C7B6"/>
<evidence type="ECO:0000256" key="5">
    <source>
        <dbReference type="ARBA" id="ARBA00023239"/>
    </source>
</evidence>
<dbReference type="Ensembl" id="ENSCMMT00000016319.1">
    <property type="protein sequence ID" value="ENSCMMP00000014824.1"/>
    <property type="gene ID" value="ENSCMMG00000009439.1"/>
</dbReference>
<sequence length="406" mass="43763">MQADSLLHSGYFHPVLRSWQCTASTFDASNLIYPIFVTDSPDAVEPIASLPGQARYGVNKLEGMLRPLVEDGLKCVLIFGVPSKVPKDERGSAADAEDTPAIQAIKKIRSTFPELLIACDVCLCPYTSHGHCGILREDGTIQNELSCQRLAEVALAYAKAGCHIVAPSDMMDGRIAAIKQALISSDMGNKVSVMSYSAKFASCFYGPFRDAAQSKPAFGDRRCYQLPPGARGLGLRAVVSQTSQFCHCGDWKTLTQHPGKKPSTAEGLGTSWRQEGGGTPAKRAEGFRPPQVRAGAQRGPEDCVFGAVELGVLFPAGAWGDKDMSLDKEHAALAFPKQLARAVPAPPLQPVHGLLWPLGAHPTLLRPWEKQTPGQNCWENQRGACWTSAVSCRDRKRALLTGPGRA</sequence>
<dbReference type="GO" id="GO:0004655">
    <property type="term" value="F:porphobilinogen synthase activity"/>
    <property type="evidence" value="ECO:0007669"/>
    <property type="project" value="UniProtKB-EC"/>
</dbReference>
<dbReference type="Pfam" id="PF00490">
    <property type="entry name" value="ALAD"/>
    <property type="match status" value="1"/>
</dbReference>
<dbReference type="PANTHER" id="PTHR11458:SF0">
    <property type="entry name" value="DELTA-AMINOLEVULINIC ACID DEHYDRATASE"/>
    <property type="match status" value="1"/>
</dbReference>
<evidence type="ECO:0000256" key="8">
    <source>
        <dbReference type="ARBA" id="ARBA00025861"/>
    </source>
</evidence>
<evidence type="ECO:0000256" key="1">
    <source>
        <dbReference type="ARBA" id="ARBA00004694"/>
    </source>
</evidence>
<dbReference type="InterPro" id="IPR013785">
    <property type="entry name" value="Aldolase_TIM"/>
</dbReference>
<evidence type="ECO:0000256" key="10">
    <source>
        <dbReference type="ARBA" id="ARBA00047651"/>
    </source>
</evidence>
<evidence type="ECO:0000256" key="3">
    <source>
        <dbReference type="ARBA" id="ARBA00012053"/>
    </source>
</evidence>
<organism evidence="13 14">
    <name type="scientific">Cairina moschata</name>
    <name type="common">Muscovy duck</name>
    <dbReference type="NCBI Taxonomy" id="8855"/>
    <lineage>
        <taxon>Eukaryota</taxon>
        <taxon>Metazoa</taxon>
        <taxon>Chordata</taxon>
        <taxon>Craniata</taxon>
        <taxon>Vertebrata</taxon>
        <taxon>Euteleostomi</taxon>
        <taxon>Archelosauria</taxon>
        <taxon>Archosauria</taxon>
        <taxon>Dinosauria</taxon>
        <taxon>Saurischia</taxon>
        <taxon>Theropoda</taxon>
        <taxon>Coelurosauria</taxon>
        <taxon>Aves</taxon>
        <taxon>Neognathae</taxon>
        <taxon>Galloanserae</taxon>
        <taxon>Anseriformes</taxon>
        <taxon>Anatidae</taxon>
        <taxon>Anatinae</taxon>
        <taxon>Cairina</taxon>
    </lineage>
</organism>
<feature type="region of interest" description="Disordered" evidence="12">
    <location>
        <begin position="256"/>
        <end position="286"/>
    </location>
</feature>
<keyword evidence="4" id="KW-0350">Heme biosynthesis</keyword>
<dbReference type="GO" id="GO:0008270">
    <property type="term" value="F:zinc ion binding"/>
    <property type="evidence" value="ECO:0007669"/>
    <property type="project" value="TreeGrafter"/>
</dbReference>
<dbReference type="SUPFAM" id="SSF51569">
    <property type="entry name" value="Aldolase"/>
    <property type="match status" value="1"/>
</dbReference>
<dbReference type="InterPro" id="IPR001731">
    <property type="entry name" value="ALAD"/>
</dbReference>
<dbReference type="Ensembl" id="ENSCMMT00000016350.1">
    <property type="protein sequence ID" value="ENSCMMP00000014854.1"/>
    <property type="gene ID" value="ENSCMMG00000009439.1"/>
</dbReference>
<dbReference type="GO" id="GO:0005829">
    <property type="term" value="C:cytosol"/>
    <property type="evidence" value="ECO:0007669"/>
    <property type="project" value="TreeGrafter"/>
</dbReference>
<comment type="catalytic activity">
    <reaction evidence="10">
        <text>2 5-aminolevulinate = porphobilinogen + 2 H2O + H(+)</text>
        <dbReference type="Rhea" id="RHEA:24064"/>
        <dbReference type="ChEBI" id="CHEBI:15377"/>
        <dbReference type="ChEBI" id="CHEBI:15378"/>
        <dbReference type="ChEBI" id="CHEBI:58126"/>
        <dbReference type="ChEBI" id="CHEBI:356416"/>
        <dbReference type="EC" id="4.2.1.24"/>
    </reaction>
</comment>
<comment type="similarity">
    <text evidence="2 11">Belongs to the ALAD family.</text>
</comment>
<keyword evidence="5" id="KW-0456">Lyase</keyword>
<dbReference type="PRINTS" id="PR00144">
    <property type="entry name" value="DALDHYDRTASE"/>
</dbReference>
<dbReference type="EC" id="4.2.1.24" evidence="3"/>
<evidence type="ECO:0000256" key="7">
    <source>
        <dbReference type="ARBA" id="ARBA00025628"/>
    </source>
</evidence>
<comment type="function">
    <text evidence="7">Catalyzes an early step in the biosynthesis of tetrapyrroles. Binds two molecules of 5-aminolevulinate per subunit, each at a distinct site, and catalyzes their condensation to form porphobilinogen.</text>
</comment>
<evidence type="ECO:0000256" key="4">
    <source>
        <dbReference type="ARBA" id="ARBA00023133"/>
    </source>
</evidence>
<evidence type="ECO:0000313" key="13">
    <source>
        <dbReference type="Ensembl" id="ENSCMMP00000014824.1"/>
    </source>
</evidence>
<evidence type="ECO:0000256" key="6">
    <source>
        <dbReference type="ARBA" id="ARBA00023244"/>
    </source>
</evidence>
<dbReference type="SMART" id="SM01004">
    <property type="entry name" value="ALAD"/>
    <property type="match status" value="1"/>
</dbReference>
<accession>A0A8C3C7B6</accession>
<comment type="pathway">
    <text evidence="1">Porphyrin-containing compound metabolism; protoporphyrin-IX biosynthesis; coproporphyrinogen-III from 5-aminolevulinate: step 1/4.</text>
</comment>
<dbReference type="GO" id="GO:0006782">
    <property type="term" value="P:protoporphyrinogen IX biosynthetic process"/>
    <property type="evidence" value="ECO:0007669"/>
    <property type="project" value="UniProtKB-UniPathway"/>
</dbReference>
<evidence type="ECO:0000256" key="2">
    <source>
        <dbReference type="ARBA" id="ARBA00008055"/>
    </source>
</evidence>
<protein>
    <recommendedName>
        <fullName evidence="3">porphobilinogen synthase</fullName>
        <ecNumber evidence="3">4.2.1.24</ecNumber>
    </recommendedName>
    <alternativeName>
        <fullName evidence="9">Porphobilinogen synthase</fullName>
    </alternativeName>
</protein>
<dbReference type="UniPathway" id="UPA00251">
    <property type="reaction ID" value="UER00318"/>
</dbReference>
<evidence type="ECO:0000256" key="9">
    <source>
        <dbReference type="ARBA" id="ARBA00032837"/>
    </source>
</evidence>
<comment type="subunit">
    <text evidence="8">Homooctamer; active form. Homohexamer; low activity form.</text>
</comment>
<name>A0A8C3C7B6_CAIMO</name>
<evidence type="ECO:0000256" key="12">
    <source>
        <dbReference type="SAM" id="MobiDB-lite"/>
    </source>
</evidence>
<dbReference type="PANTHER" id="PTHR11458">
    <property type="entry name" value="DELTA-AMINOLEVULINIC ACID DEHYDRATASE"/>
    <property type="match status" value="1"/>
</dbReference>
<keyword evidence="14" id="KW-1185">Reference proteome</keyword>
<evidence type="ECO:0000256" key="11">
    <source>
        <dbReference type="RuleBase" id="RU004161"/>
    </source>
</evidence>
<dbReference type="Proteomes" id="UP000694556">
    <property type="component" value="Unassembled WGS sequence"/>
</dbReference>
<proteinExistence type="inferred from homology"/>
<evidence type="ECO:0000313" key="14">
    <source>
        <dbReference type="Proteomes" id="UP000694556"/>
    </source>
</evidence>